<organism evidence="4 5">
    <name type="scientific">Ilex paraguariensis</name>
    <name type="common">yerba mate</name>
    <dbReference type="NCBI Taxonomy" id="185542"/>
    <lineage>
        <taxon>Eukaryota</taxon>
        <taxon>Viridiplantae</taxon>
        <taxon>Streptophyta</taxon>
        <taxon>Embryophyta</taxon>
        <taxon>Tracheophyta</taxon>
        <taxon>Spermatophyta</taxon>
        <taxon>Magnoliopsida</taxon>
        <taxon>eudicotyledons</taxon>
        <taxon>Gunneridae</taxon>
        <taxon>Pentapetalae</taxon>
        <taxon>asterids</taxon>
        <taxon>campanulids</taxon>
        <taxon>Aquifoliales</taxon>
        <taxon>Aquifoliaceae</taxon>
        <taxon>Ilex</taxon>
    </lineage>
</organism>
<evidence type="ECO:0000313" key="4">
    <source>
        <dbReference type="EMBL" id="CAK9139589.1"/>
    </source>
</evidence>
<protein>
    <submittedName>
        <fullName evidence="4">Uncharacterized protein</fullName>
    </submittedName>
</protein>
<feature type="transmembrane region" description="Helical" evidence="3">
    <location>
        <begin position="121"/>
        <end position="141"/>
    </location>
</feature>
<keyword evidence="5" id="KW-1185">Reference proteome</keyword>
<dbReference type="AlphaFoldDB" id="A0ABC8R3N6"/>
<evidence type="ECO:0000256" key="1">
    <source>
        <dbReference type="SAM" id="Coils"/>
    </source>
</evidence>
<feature type="compositionally biased region" description="Basic and acidic residues" evidence="2">
    <location>
        <begin position="155"/>
        <end position="167"/>
    </location>
</feature>
<name>A0ABC8R3N6_9AQUA</name>
<reference evidence="4 5" key="1">
    <citation type="submission" date="2024-02" db="EMBL/GenBank/DDBJ databases">
        <authorList>
            <person name="Vignale AGUSTIN F."/>
            <person name="Sosa J E."/>
            <person name="Modenutti C."/>
        </authorList>
    </citation>
    <scope>NUCLEOTIDE SEQUENCE [LARGE SCALE GENOMIC DNA]</scope>
</reference>
<dbReference type="Proteomes" id="UP001642360">
    <property type="component" value="Unassembled WGS sequence"/>
</dbReference>
<comment type="caution">
    <text evidence="4">The sequence shown here is derived from an EMBL/GenBank/DDBJ whole genome shotgun (WGS) entry which is preliminary data.</text>
</comment>
<keyword evidence="3" id="KW-1133">Transmembrane helix</keyword>
<sequence length="314" mass="36572">MADEKEPSAAVLRQEEEDFMFLMERIATTILSLSLCYETAGVWWRFSLILACTLCIVITHWLERKTWARHDKLPTPVPEEGSESEETMSPKKKDAKKLWYEQVATTLLLMFVWRLEVGKTSLAILTLIFAIVDFVPFVMYFHDLFLEEYEEDTHGLDEKEEDSKEESAPCDSVEEVAKESDETNEDFQNDSLGKNFDTLKIKHDQTGREIDGLINAQFECWKAYPRKEAEWKRKLEEAMDEHKDNQLKWEEERKSLVVQLGATAESSKAYHDLSQDYEENRRKWEEEKNNLVAKICAANASAELYQGLLNDLGY</sequence>
<keyword evidence="3" id="KW-0472">Membrane</keyword>
<gene>
    <name evidence="4" type="ORF">ILEXP_LOCUS6981</name>
</gene>
<evidence type="ECO:0000313" key="5">
    <source>
        <dbReference type="Proteomes" id="UP001642360"/>
    </source>
</evidence>
<proteinExistence type="predicted"/>
<feature type="transmembrane region" description="Helical" evidence="3">
    <location>
        <begin position="42"/>
        <end position="62"/>
    </location>
</feature>
<dbReference type="EMBL" id="CAUOFW020000973">
    <property type="protein sequence ID" value="CAK9139589.1"/>
    <property type="molecule type" value="Genomic_DNA"/>
</dbReference>
<evidence type="ECO:0000256" key="2">
    <source>
        <dbReference type="SAM" id="MobiDB-lite"/>
    </source>
</evidence>
<accession>A0ABC8R3N6</accession>
<keyword evidence="1" id="KW-0175">Coiled coil</keyword>
<feature type="coiled-coil region" evidence="1">
    <location>
        <begin position="232"/>
        <end position="294"/>
    </location>
</feature>
<keyword evidence="3" id="KW-0812">Transmembrane</keyword>
<evidence type="ECO:0000256" key="3">
    <source>
        <dbReference type="SAM" id="Phobius"/>
    </source>
</evidence>
<feature type="region of interest" description="Disordered" evidence="2">
    <location>
        <begin position="155"/>
        <end position="191"/>
    </location>
</feature>